<comment type="similarity">
    <text evidence="2 9">Belongs to the Wnt family.</text>
</comment>
<dbReference type="GO" id="GO:0005615">
    <property type="term" value="C:extracellular space"/>
    <property type="evidence" value="ECO:0000318"/>
    <property type="project" value="GO_Central"/>
</dbReference>
<evidence type="ECO:0000256" key="4">
    <source>
        <dbReference type="ARBA" id="ARBA00022525"/>
    </source>
</evidence>
<dbReference type="InterPro" id="IPR018161">
    <property type="entry name" value="Wnt_CS"/>
</dbReference>
<dbReference type="Pfam" id="PF00110">
    <property type="entry name" value="wnt"/>
    <property type="match status" value="1"/>
</dbReference>
<comment type="function">
    <text evidence="9">Ligand for members of the frizzled family of seven transmembrane receptors.</text>
</comment>
<evidence type="ECO:0000313" key="12">
    <source>
        <dbReference type="Proteomes" id="UP000007110"/>
    </source>
</evidence>
<sequence length="320" mass="36365">MGRDCKNLFLTKKQQKLCNRDDGMVLVLLDAFRLSLTECRQQFKHERWNCSMTNDAQRLNIVKEGMKETAFLSAISSAGLVHAIAQGCSRGTLDRCSCDDVSFSAEANREAWKWGGCGDNLKYSQRFLKDFLKNRSSGSRDLRSKMERHNSDLGIRTVRRRVDKVCKCHGISGACTTQTCWKQLGPFHSIGVDLKEKYERSVQVILANRADGENELVRRRQPRPEEKIYPDSLTSPTSPGPGDLVFERESPDFCTPSKYSEGTGGRTCDKIRTCNSLCCGRGYNIRSVMVTRACQCRFHWCCDVICQRCTTREEIHLCRA</sequence>
<keyword evidence="5" id="KW-0272">Extracellular matrix</keyword>
<accession>A0A7M7N452</accession>
<evidence type="ECO:0000256" key="2">
    <source>
        <dbReference type="ARBA" id="ARBA00005683"/>
    </source>
</evidence>
<dbReference type="KEGG" id="spu:575320"/>
<keyword evidence="6 9" id="KW-0879">Wnt signaling pathway</keyword>
<dbReference type="RefSeq" id="XP_030830874.1">
    <property type="nucleotide sequence ID" value="XM_030975014.1"/>
</dbReference>
<dbReference type="Gene3D" id="3.30.2460.20">
    <property type="match status" value="1"/>
</dbReference>
<keyword evidence="3 9" id="KW-0217">Developmental protein</keyword>
<evidence type="ECO:0000256" key="5">
    <source>
        <dbReference type="ARBA" id="ARBA00022530"/>
    </source>
</evidence>
<keyword evidence="4" id="KW-0964">Secreted</keyword>
<dbReference type="OMA" id="EAWKWGG"/>
<evidence type="ECO:0000256" key="8">
    <source>
        <dbReference type="ARBA" id="ARBA00023288"/>
    </source>
</evidence>
<evidence type="ECO:0000256" key="1">
    <source>
        <dbReference type="ARBA" id="ARBA00004498"/>
    </source>
</evidence>
<dbReference type="PRINTS" id="PR01349">
    <property type="entry name" value="WNTPROTEIN"/>
</dbReference>
<name>A0A7M7N452_STRPU</name>
<dbReference type="Proteomes" id="UP000007110">
    <property type="component" value="Unassembled WGS sequence"/>
</dbReference>
<feature type="region of interest" description="Disordered" evidence="10">
    <location>
        <begin position="215"/>
        <end position="242"/>
    </location>
</feature>
<keyword evidence="8" id="KW-0449">Lipoprotein</keyword>
<dbReference type="GeneID" id="575320"/>
<dbReference type="FunCoup" id="A0A7M7N452">
    <property type="interactions" value="657"/>
</dbReference>
<proteinExistence type="inferred from homology"/>
<evidence type="ECO:0000313" key="11">
    <source>
        <dbReference type="EnsemblMetazoa" id="XP_030830874"/>
    </source>
</evidence>
<dbReference type="AlphaFoldDB" id="A0A7M7N452"/>
<dbReference type="EnsemblMetazoa" id="XM_030975014">
    <property type="protein sequence ID" value="XP_030830874"/>
    <property type="gene ID" value="LOC575320"/>
</dbReference>
<evidence type="ECO:0000256" key="3">
    <source>
        <dbReference type="ARBA" id="ARBA00022473"/>
    </source>
</evidence>
<evidence type="ECO:0000256" key="9">
    <source>
        <dbReference type="RuleBase" id="RU003500"/>
    </source>
</evidence>
<dbReference type="InterPro" id="IPR005817">
    <property type="entry name" value="Wnt"/>
</dbReference>
<evidence type="ECO:0000256" key="10">
    <source>
        <dbReference type="SAM" id="MobiDB-lite"/>
    </source>
</evidence>
<keyword evidence="7" id="KW-1015">Disulfide bond</keyword>
<dbReference type="CDD" id="cd19341">
    <property type="entry name" value="Wnt_Wnt9"/>
    <property type="match status" value="1"/>
</dbReference>
<dbReference type="GO" id="GO:0005109">
    <property type="term" value="F:frizzled binding"/>
    <property type="evidence" value="ECO:0000318"/>
    <property type="project" value="GO_Central"/>
</dbReference>
<organism evidence="11 12">
    <name type="scientific">Strongylocentrotus purpuratus</name>
    <name type="common">Purple sea urchin</name>
    <dbReference type="NCBI Taxonomy" id="7668"/>
    <lineage>
        <taxon>Eukaryota</taxon>
        <taxon>Metazoa</taxon>
        <taxon>Echinodermata</taxon>
        <taxon>Eleutherozoa</taxon>
        <taxon>Echinozoa</taxon>
        <taxon>Echinoidea</taxon>
        <taxon>Euechinoidea</taxon>
        <taxon>Echinacea</taxon>
        <taxon>Camarodonta</taxon>
        <taxon>Echinidea</taxon>
        <taxon>Strongylocentrotidae</taxon>
        <taxon>Strongylocentrotus</taxon>
    </lineage>
</organism>
<comment type="subcellular location">
    <subcellularLocation>
        <location evidence="1 9">Secreted</location>
        <location evidence="1 9">Extracellular space</location>
        <location evidence="1 9">Extracellular matrix</location>
    </subcellularLocation>
</comment>
<evidence type="ECO:0000256" key="7">
    <source>
        <dbReference type="ARBA" id="ARBA00023157"/>
    </source>
</evidence>
<dbReference type="PANTHER" id="PTHR12027">
    <property type="entry name" value="WNT RELATED"/>
    <property type="match status" value="1"/>
</dbReference>
<protein>
    <recommendedName>
        <fullName evidence="9">Protein Wnt</fullName>
    </recommendedName>
</protein>
<dbReference type="PROSITE" id="PS00246">
    <property type="entry name" value="WNT1"/>
    <property type="match status" value="1"/>
</dbReference>
<dbReference type="GO" id="GO:0005125">
    <property type="term" value="F:cytokine activity"/>
    <property type="evidence" value="ECO:0000318"/>
    <property type="project" value="GO_Central"/>
</dbReference>
<dbReference type="OrthoDB" id="5945655at2759"/>
<keyword evidence="12" id="KW-1185">Reference proteome</keyword>
<reference evidence="11" key="2">
    <citation type="submission" date="2021-01" db="UniProtKB">
        <authorList>
            <consortium name="EnsemblMetazoa"/>
        </authorList>
    </citation>
    <scope>IDENTIFICATION</scope>
</reference>
<dbReference type="InParanoid" id="A0A7M7N452"/>
<dbReference type="GO" id="GO:0030182">
    <property type="term" value="P:neuron differentiation"/>
    <property type="evidence" value="ECO:0000318"/>
    <property type="project" value="GO_Central"/>
</dbReference>
<dbReference type="PANTHER" id="PTHR12027:SF97">
    <property type="entry name" value="PROTEIN WNT-4"/>
    <property type="match status" value="1"/>
</dbReference>
<dbReference type="GO" id="GO:0045165">
    <property type="term" value="P:cell fate commitment"/>
    <property type="evidence" value="ECO:0000318"/>
    <property type="project" value="GO_Central"/>
</dbReference>
<reference evidence="12" key="1">
    <citation type="submission" date="2015-02" db="EMBL/GenBank/DDBJ databases">
        <title>Genome sequencing for Strongylocentrotus purpuratus.</title>
        <authorList>
            <person name="Murali S."/>
            <person name="Liu Y."/>
            <person name="Vee V."/>
            <person name="English A."/>
            <person name="Wang M."/>
            <person name="Skinner E."/>
            <person name="Han Y."/>
            <person name="Muzny D.M."/>
            <person name="Worley K.C."/>
            <person name="Gibbs R.A."/>
        </authorList>
    </citation>
    <scope>NUCLEOTIDE SEQUENCE</scope>
</reference>
<dbReference type="GO" id="GO:0060070">
    <property type="term" value="P:canonical Wnt signaling pathway"/>
    <property type="evidence" value="ECO:0000318"/>
    <property type="project" value="GO_Central"/>
</dbReference>
<dbReference type="SMART" id="SM00097">
    <property type="entry name" value="WNT1"/>
    <property type="match status" value="1"/>
</dbReference>
<evidence type="ECO:0000256" key="6">
    <source>
        <dbReference type="ARBA" id="ARBA00022687"/>
    </source>
</evidence>
<feature type="compositionally biased region" description="Basic and acidic residues" evidence="10">
    <location>
        <begin position="215"/>
        <end position="229"/>
    </location>
</feature>
<dbReference type="InterPro" id="IPR043158">
    <property type="entry name" value="Wnt_C"/>
</dbReference>